<organism evidence="2 3">
    <name type="scientific">Paractinoplanes durhamensis</name>
    <dbReference type="NCBI Taxonomy" id="113563"/>
    <lineage>
        <taxon>Bacteria</taxon>
        <taxon>Bacillati</taxon>
        <taxon>Actinomycetota</taxon>
        <taxon>Actinomycetes</taxon>
        <taxon>Micromonosporales</taxon>
        <taxon>Micromonosporaceae</taxon>
        <taxon>Paractinoplanes</taxon>
    </lineage>
</organism>
<evidence type="ECO:0000256" key="1">
    <source>
        <dbReference type="SAM" id="MobiDB-lite"/>
    </source>
</evidence>
<dbReference type="EMBL" id="BOML01000004">
    <property type="protein sequence ID" value="GID99027.1"/>
    <property type="molecule type" value="Genomic_DNA"/>
</dbReference>
<name>A0ABQ3YN72_9ACTN</name>
<accession>A0ABQ3YN72</accession>
<reference evidence="2 3" key="1">
    <citation type="submission" date="2021-01" db="EMBL/GenBank/DDBJ databases">
        <title>Whole genome shotgun sequence of Actinoplanes durhamensis NBRC 14914.</title>
        <authorList>
            <person name="Komaki H."/>
            <person name="Tamura T."/>
        </authorList>
    </citation>
    <scope>NUCLEOTIDE SEQUENCE [LARGE SCALE GENOMIC DNA]</scope>
    <source>
        <strain evidence="2 3">NBRC 14914</strain>
    </source>
</reference>
<evidence type="ECO:0000313" key="3">
    <source>
        <dbReference type="Proteomes" id="UP000637628"/>
    </source>
</evidence>
<sequence length="84" mass="9408">MRNAGEHSLDDASCLIHARHDDYHLRFNGMHCIRRDDTTAGPGRQTRVQLNDPLQLVDPNRAETLTPERISQSHAGNVPASEHS</sequence>
<protein>
    <submittedName>
        <fullName evidence="2">Uncharacterized protein</fullName>
    </submittedName>
</protein>
<evidence type="ECO:0000313" key="2">
    <source>
        <dbReference type="EMBL" id="GID99027.1"/>
    </source>
</evidence>
<proteinExistence type="predicted"/>
<gene>
    <name evidence="2" type="ORF">Adu01nite_03780</name>
</gene>
<keyword evidence="3" id="KW-1185">Reference proteome</keyword>
<comment type="caution">
    <text evidence="2">The sequence shown here is derived from an EMBL/GenBank/DDBJ whole genome shotgun (WGS) entry which is preliminary data.</text>
</comment>
<feature type="region of interest" description="Disordered" evidence="1">
    <location>
        <begin position="61"/>
        <end position="84"/>
    </location>
</feature>
<dbReference type="Proteomes" id="UP000637628">
    <property type="component" value="Unassembled WGS sequence"/>
</dbReference>